<accession>A0A7Y0L764</accession>
<protein>
    <submittedName>
        <fullName evidence="2">Uncharacterized protein</fullName>
    </submittedName>
</protein>
<sequence>MLGLRIWHTLNGWWGIAILVSVYGLMMFMELNRHERPNRLGVILFWGFAIAGFSFGGLALVSSPVGLGR</sequence>
<evidence type="ECO:0000313" key="2">
    <source>
        <dbReference type="EMBL" id="NMP24486.1"/>
    </source>
</evidence>
<dbReference type="RefSeq" id="WP_169102645.1">
    <property type="nucleotide sequence ID" value="NZ_JABBVZ010000115.1"/>
</dbReference>
<name>A0A7Y0L764_9FIRM</name>
<gene>
    <name evidence="2" type="ORF">HIJ39_19400</name>
</gene>
<comment type="caution">
    <text evidence="2">The sequence shown here is derived from an EMBL/GenBank/DDBJ whole genome shotgun (WGS) entry which is preliminary data.</text>
</comment>
<dbReference type="EMBL" id="JABBVZ010000115">
    <property type="protein sequence ID" value="NMP24486.1"/>
    <property type="molecule type" value="Genomic_DNA"/>
</dbReference>
<feature type="transmembrane region" description="Helical" evidence="1">
    <location>
        <begin position="40"/>
        <end position="61"/>
    </location>
</feature>
<keyword evidence="1" id="KW-0812">Transmembrane</keyword>
<proteinExistence type="predicted"/>
<evidence type="ECO:0000256" key="1">
    <source>
        <dbReference type="SAM" id="Phobius"/>
    </source>
</evidence>
<dbReference type="Proteomes" id="UP000533476">
    <property type="component" value="Unassembled WGS sequence"/>
</dbReference>
<keyword evidence="1" id="KW-1133">Transmembrane helix</keyword>
<feature type="transmembrane region" description="Helical" evidence="1">
    <location>
        <begin position="12"/>
        <end position="28"/>
    </location>
</feature>
<reference evidence="2 3" key="1">
    <citation type="submission" date="2020-04" db="EMBL/GenBank/DDBJ databases">
        <authorList>
            <person name="Zhang R."/>
            <person name="Schippers A."/>
        </authorList>
    </citation>
    <scope>NUCLEOTIDE SEQUENCE [LARGE SCALE GENOMIC DNA]</scope>
    <source>
        <strain evidence="2 3">DSM 109850</strain>
    </source>
</reference>
<keyword evidence="3" id="KW-1185">Reference proteome</keyword>
<organism evidence="2 3">
    <name type="scientific">Sulfobacillus harzensis</name>
    <dbReference type="NCBI Taxonomy" id="2729629"/>
    <lineage>
        <taxon>Bacteria</taxon>
        <taxon>Bacillati</taxon>
        <taxon>Bacillota</taxon>
        <taxon>Clostridia</taxon>
        <taxon>Eubacteriales</taxon>
        <taxon>Clostridiales Family XVII. Incertae Sedis</taxon>
        <taxon>Sulfobacillus</taxon>
    </lineage>
</organism>
<keyword evidence="1" id="KW-0472">Membrane</keyword>
<dbReference type="AlphaFoldDB" id="A0A7Y0L764"/>
<evidence type="ECO:0000313" key="3">
    <source>
        <dbReference type="Proteomes" id="UP000533476"/>
    </source>
</evidence>